<evidence type="ECO:0000313" key="1">
    <source>
        <dbReference type="EMBL" id="GAH81318.1"/>
    </source>
</evidence>
<reference evidence="1" key="1">
    <citation type="journal article" date="2014" name="Front. Microbiol.">
        <title>High frequency of phylogenetically diverse reductive dehalogenase-homologous genes in deep subseafloor sedimentary metagenomes.</title>
        <authorList>
            <person name="Kawai M."/>
            <person name="Futagami T."/>
            <person name="Toyoda A."/>
            <person name="Takaki Y."/>
            <person name="Nishi S."/>
            <person name="Hori S."/>
            <person name="Arai W."/>
            <person name="Tsubouchi T."/>
            <person name="Morono Y."/>
            <person name="Uchiyama I."/>
            <person name="Ito T."/>
            <person name="Fujiyama A."/>
            <person name="Inagaki F."/>
            <person name="Takami H."/>
        </authorList>
    </citation>
    <scope>NUCLEOTIDE SEQUENCE</scope>
    <source>
        <strain evidence="1">Expedition CK06-06</strain>
    </source>
</reference>
<organism evidence="1">
    <name type="scientific">marine sediment metagenome</name>
    <dbReference type="NCBI Taxonomy" id="412755"/>
    <lineage>
        <taxon>unclassified sequences</taxon>
        <taxon>metagenomes</taxon>
        <taxon>ecological metagenomes</taxon>
    </lineage>
</organism>
<protein>
    <submittedName>
        <fullName evidence="1">Uncharacterized protein</fullName>
    </submittedName>
</protein>
<comment type="caution">
    <text evidence="1">The sequence shown here is derived from an EMBL/GenBank/DDBJ whole genome shotgun (WGS) entry which is preliminary data.</text>
</comment>
<sequence length="40" mass="4834">MDRQYYIYIMTNKRNSGICMKNYKGLLRFARNDNPMSLRG</sequence>
<name>X1KGX7_9ZZZZ</name>
<gene>
    <name evidence="1" type="ORF">S03H2_59316</name>
</gene>
<proteinExistence type="predicted"/>
<accession>X1KGX7</accession>
<dbReference type="EMBL" id="BARU01038137">
    <property type="protein sequence ID" value="GAH81318.1"/>
    <property type="molecule type" value="Genomic_DNA"/>
</dbReference>
<dbReference type="AlphaFoldDB" id="X1KGX7"/>
<feature type="non-terminal residue" evidence="1">
    <location>
        <position position="40"/>
    </location>
</feature>